<dbReference type="PANTHER" id="PTHR18919">
    <property type="entry name" value="ACETYL-COA C-ACYLTRANSFERASE"/>
    <property type="match status" value="1"/>
</dbReference>
<reference evidence="7 8" key="1">
    <citation type="submission" date="2013-02" db="EMBL/GenBank/DDBJ databases">
        <title>Genome sequence of Clostridium saccharoperbutylacetonicum N1-4(HMT).</title>
        <authorList>
            <person name="Poehlein A."/>
            <person name="Daniel R."/>
        </authorList>
    </citation>
    <scope>NUCLEOTIDE SEQUENCE [LARGE SCALE GENOMIC DNA]</scope>
    <source>
        <strain evidence="8">N1-4(HMT)</strain>
    </source>
</reference>
<dbReference type="GO" id="GO:0003985">
    <property type="term" value="F:acetyl-CoA C-acetyltransferase activity"/>
    <property type="evidence" value="ECO:0007669"/>
    <property type="project" value="UniProtKB-EC"/>
</dbReference>
<evidence type="ECO:0000313" key="7">
    <source>
        <dbReference type="EMBL" id="AGF55814.1"/>
    </source>
</evidence>
<dbReference type="InterPro" id="IPR016039">
    <property type="entry name" value="Thiolase-like"/>
</dbReference>
<evidence type="ECO:0000259" key="6">
    <source>
        <dbReference type="Pfam" id="PF00108"/>
    </source>
</evidence>
<protein>
    <recommendedName>
        <fullName evidence="2">acetyl-CoA C-acetyltransferase</fullName>
        <ecNumber evidence="2">2.3.1.9</ecNumber>
    </recommendedName>
    <alternativeName>
        <fullName evidence="5">Acetoacetyl-CoA thiolase</fullName>
    </alternativeName>
</protein>
<dbReference type="OrthoDB" id="9764638at2"/>
<name>M1MD31_9CLOT</name>
<dbReference type="EMBL" id="CP004121">
    <property type="protein sequence ID" value="AGF55814.1"/>
    <property type="molecule type" value="Genomic_DNA"/>
</dbReference>
<evidence type="ECO:0000256" key="2">
    <source>
        <dbReference type="ARBA" id="ARBA00012705"/>
    </source>
</evidence>
<dbReference type="KEGG" id="csr:Cspa_c20480"/>
<dbReference type="EC" id="2.3.1.9" evidence="2"/>
<evidence type="ECO:0000256" key="1">
    <source>
        <dbReference type="ARBA" id="ARBA00010982"/>
    </source>
</evidence>
<gene>
    <name evidence="7" type="ORF">Cspa_c20480</name>
</gene>
<dbReference type="Proteomes" id="UP000011728">
    <property type="component" value="Chromosome"/>
</dbReference>
<dbReference type="PATRIC" id="fig|931276.5.peg.2041"/>
<dbReference type="HOGENOM" id="CLU_2583571_0_0_9"/>
<evidence type="ECO:0000256" key="5">
    <source>
        <dbReference type="ARBA" id="ARBA00030755"/>
    </source>
</evidence>
<dbReference type="Pfam" id="PF00108">
    <property type="entry name" value="Thiolase_N"/>
    <property type="match status" value="1"/>
</dbReference>
<dbReference type="AlphaFoldDB" id="M1MD31"/>
<evidence type="ECO:0000313" key="8">
    <source>
        <dbReference type="Proteomes" id="UP000011728"/>
    </source>
</evidence>
<sequence length="80" mass="8702">MKDVVIVSAVRTAIGAYGKTLKDVPAVGLGVIVIKEAVKRANIKPEEIKEVIFGDVFKQALDKIQLPYLSSLYLLLGIAY</sequence>
<dbReference type="InterPro" id="IPR020616">
    <property type="entry name" value="Thiolase_N"/>
</dbReference>
<evidence type="ECO:0000256" key="3">
    <source>
        <dbReference type="ARBA" id="ARBA00022679"/>
    </source>
</evidence>
<dbReference type="eggNOG" id="COG0183">
    <property type="taxonomic scope" value="Bacteria"/>
</dbReference>
<dbReference type="PANTHER" id="PTHR18919:SF107">
    <property type="entry name" value="ACETYL-COA ACETYLTRANSFERASE, CYTOSOLIC"/>
    <property type="match status" value="1"/>
</dbReference>
<dbReference type="Gene3D" id="3.40.47.10">
    <property type="match status" value="1"/>
</dbReference>
<dbReference type="STRING" id="36745.CLSAP_18530"/>
<dbReference type="SUPFAM" id="SSF53901">
    <property type="entry name" value="Thiolase-like"/>
    <property type="match status" value="1"/>
</dbReference>
<keyword evidence="3 7" id="KW-0808">Transferase</keyword>
<keyword evidence="4" id="KW-0012">Acyltransferase</keyword>
<proteinExistence type="inferred from homology"/>
<feature type="domain" description="Thiolase N-terminal" evidence="6">
    <location>
        <begin position="4"/>
        <end position="62"/>
    </location>
</feature>
<accession>M1MD31</accession>
<evidence type="ECO:0000256" key="4">
    <source>
        <dbReference type="ARBA" id="ARBA00023315"/>
    </source>
</evidence>
<organism evidence="7 8">
    <name type="scientific">Clostridium saccharoperbutylacetonicum N1-4(HMT)</name>
    <dbReference type="NCBI Taxonomy" id="931276"/>
    <lineage>
        <taxon>Bacteria</taxon>
        <taxon>Bacillati</taxon>
        <taxon>Bacillota</taxon>
        <taxon>Clostridia</taxon>
        <taxon>Eubacteriales</taxon>
        <taxon>Clostridiaceae</taxon>
        <taxon>Clostridium</taxon>
    </lineage>
</organism>
<keyword evidence="8" id="KW-1185">Reference proteome</keyword>
<comment type="similarity">
    <text evidence="1">Belongs to the thiolase-like superfamily. Thiolase family.</text>
</comment>